<dbReference type="GO" id="GO:0016757">
    <property type="term" value="F:glycosyltransferase activity"/>
    <property type="evidence" value="ECO:0007669"/>
    <property type="project" value="InterPro"/>
</dbReference>
<dbReference type="STRING" id="1434072.SAMN05216210_0785"/>
<dbReference type="Pfam" id="PF00534">
    <property type="entry name" value="Glycos_transf_1"/>
    <property type="match status" value="1"/>
</dbReference>
<reference evidence="4" key="1">
    <citation type="submission" date="2016-10" db="EMBL/GenBank/DDBJ databases">
        <authorList>
            <person name="Varghese N."/>
            <person name="Submissions S."/>
        </authorList>
    </citation>
    <scope>NUCLEOTIDE SEQUENCE [LARGE SCALE GENOMIC DNA]</scope>
    <source>
        <strain evidence="4">CECT 8338</strain>
    </source>
</reference>
<dbReference type="EMBL" id="LT629787">
    <property type="protein sequence ID" value="SDT95275.1"/>
    <property type="molecule type" value="Genomic_DNA"/>
</dbReference>
<feature type="domain" description="Glycosyltransferase subfamily 4-like N-terminal" evidence="2">
    <location>
        <begin position="54"/>
        <end position="177"/>
    </location>
</feature>
<keyword evidence="3" id="KW-0808">Transferase</keyword>
<keyword evidence="4" id="KW-1185">Reference proteome</keyword>
<evidence type="ECO:0000313" key="4">
    <source>
        <dbReference type="Proteomes" id="UP000243924"/>
    </source>
</evidence>
<dbReference type="InterPro" id="IPR028098">
    <property type="entry name" value="Glyco_trans_4-like_N"/>
</dbReference>
<name>A0A1H2EJI1_9GAMM</name>
<dbReference type="RefSeq" id="WP_092384337.1">
    <property type="nucleotide sequence ID" value="NZ_LT629787.1"/>
</dbReference>
<dbReference type="AlphaFoldDB" id="A0A1H2EJI1"/>
<dbReference type="PANTHER" id="PTHR12526">
    <property type="entry name" value="GLYCOSYLTRANSFERASE"/>
    <property type="match status" value="1"/>
</dbReference>
<dbReference type="SUPFAM" id="SSF53756">
    <property type="entry name" value="UDP-Glycosyltransferase/glycogen phosphorylase"/>
    <property type="match status" value="1"/>
</dbReference>
<dbReference type="OrthoDB" id="6713459at2"/>
<evidence type="ECO:0000259" key="1">
    <source>
        <dbReference type="Pfam" id="PF00534"/>
    </source>
</evidence>
<evidence type="ECO:0000259" key="2">
    <source>
        <dbReference type="Pfam" id="PF13439"/>
    </source>
</evidence>
<proteinExistence type="predicted"/>
<accession>A0A1H2EJI1</accession>
<dbReference type="Proteomes" id="UP000243924">
    <property type="component" value="Chromosome I"/>
</dbReference>
<sequence length="386" mass="43236">MKRYKVLQLQLDFNVKQHSFADLAEQIVLALPTDEFEVVSGYLCGKPESGEPASKAERSVYFDFDSKSLRGLRIRALWKLYRYCKAEQFDLIIANRFKPISMLLILRKWLGNCLCIGIFHRIGDLERPYRQRQISRYGRRGWTFVGVSEAVRAHLVDYQCGFTPDNTTAITNAIDIDEAVALQVSREEARTRLGLSRDAVIIGAVGRLVPVKGHSTLIDAFDKIRDRYPDAQLAIIGEGRERAELESRIHERGLAGRVHLIGFRADALRYVQAFDIWAMPSWNEGLGLALLEGMSGSLPVIASDVPAMRPLIEGAGGIGFPPGDVDALSRALENYLALTAAERKELGEKSFSYVTRHHSIQAYHQAYLGLVRTTLKAKSVEIKNAC</sequence>
<dbReference type="InterPro" id="IPR001296">
    <property type="entry name" value="Glyco_trans_1"/>
</dbReference>
<dbReference type="Gene3D" id="3.40.50.2000">
    <property type="entry name" value="Glycogen Phosphorylase B"/>
    <property type="match status" value="2"/>
</dbReference>
<organism evidence="3 4">
    <name type="scientific">Halopseudomonas salegens</name>
    <dbReference type="NCBI Taxonomy" id="1434072"/>
    <lineage>
        <taxon>Bacteria</taxon>
        <taxon>Pseudomonadati</taxon>
        <taxon>Pseudomonadota</taxon>
        <taxon>Gammaproteobacteria</taxon>
        <taxon>Pseudomonadales</taxon>
        <taxon>Pseudomonadaceae</taxon>
        <taxon>Halopseudomonas</taxon>
    </lineage>
</organism>
<feature type="domain" description="Glycosyl transferase family 1" evidence="1">
    <location>
        <begin position="186"/>
        <end position="349"/>
    </location>
</feature>
<dbReference type="Pfam" id="PF13439">
    <property type="entry name" value="Glyco_transf_4"/>
    <property type="match status" value="1"/>
</dbReference>
<protein>
    <submittedName>
        <fullName evidence="3">Glycosyltransferase involved in cell wall bisynthesis</fullName>
    </submittedName>
</protein>
<gene>
    <name evidence="3" type="ORF">SAMN05216210_0785</name>
</gene>
<dbReference type="PANTHER" id="PTHR12526:SF630">
    <property type="entry name" value="GLYCOSYLTRANSFERASE"/>
    <property type="match status" value="1"/>
</dbReference>
<evidence type="ECO:0000313" key="3">
    <source>
        <dbReference type="EMBL" id="SDT95275.1"/>
    </source>
</evidence>
<dbReference type="GO" id="GO:1901135">
    <property type="term" value="P:carbohydrate derivative metabolic process"/>
    <property type="evidence" value="ECO:0007669"/>
    <property type="project" value="UniProtKB-ARBA"/>
</dbReference>